<comment type="similarity">
    <text evidence="2">Belongs to the bacterial solute-binding protein 5 family.</text>
</comment>
<sequence>MKRLRALALACGLACSAAPAAAQECGTIVIPTGIGISGGADITSFNPLLANSLYNTAAAGMMFQGLIWVSGRTLQIDWSRSLASSITTPDNGQTYDVKLRPWHWSDGVPVTTEDVAYTFSLIKSLGPSYAGYGAGGMPDIVQSFTVISPSEFRVVLKHPVNPQWYIFNGLALLLPLPKHAWSKYTLDEIFQNQSQPGFFQVVDGPLRPERLDIGLDLIMTPNPNWEGPPLHFSRLVWKFVEGDGAALQQVESGDLDLANAPMDLWKAVQNLPGIRLINLPPGLSFHEIQLNLRNTDVAFFRDVRVRQAMADAIDQQEMIALIDHGQGEEIRSPVPPNPPTYLPPAMRAGQYPVEYDPQKALALLQEAGFTRGPDGIMQKNGVRLSFTYLSLSGGAVSAQTTVMLQSYLAKIGIEVKVRQIEFNQLVALLNNPHSDWEAAGLGETVGVYPSGEELFGTGAFANAGGYSDPKMDQLIAESTDKPGLQGLYDYATYASEQQPVIFMPVGSTSILARARVQGVENFVDPAYNYYPDALYCTESAAP</sequence>
<organism evidence="5 6">
    <name type="scientific">Acidocella aromatica</name>
    <dbReference type="NCBI Taxonomy" id="1303579"/>
    <lineage>
        <taxon>Bacteria</taxon>
        <taxon>Pseudomonadati</taxon>
        <taxon>Pseudomonadota</taxon>
        <taxon>Alphaproteobacteria</taxon>
        <taxon>Acetobacterales</taxon>
        <taxon>Acidocellaceae</taxon>
        <taxon>Acidocella</taxon>
    </lineage>
</organism>
<dbReference type="RefSeq" id="WP_183266865.1">
    <property type="nucleotide sequence ID" value="NZ_JACHFJ010000010.1"/>
</dbReference>
<dbReference type="PIRSF" id="PIRSF002741">
    <property type="entry name" value="MppA"/>
    <property type="match status" value="1"/>
</dbReference>
<keyword evidence="6" id="KW-1185">Reference proteome</keyword>
<dbReference type="InterPro" id="IPR000914">
    <property type="entry name" value="SBP_5_dom"/>
</dbReference>
<feature type="signal peptide" evidence="3">
    <location>
        <begin position="1"/>
        <end position="22"/>
    </location>
</feature>
<evidence type="ECO:0000256" key="1">
    <source>
        <dbReference type="ARBA" id="ARBA00004418"/>
    </source>
</evidence>
<comment type="subcellular location">
    <subcellularLocation>
        <location evidence="1">Periplasm</location>
    </subcellularLocation>
</comment>
<comment type="caution">
    <text evidence="5">The sequence shown here is derived from an EMBL/GenBank/DDBJ whole genome shotgun (WGS) entry which is preliminary data.</text>
</comment>
<evidence type="ECO:0000256" key="2">
    <source>
        <dbReference type="ARBA" id="ARBA00005695"/>
    </source>
</evidence>
<dbReference type="Proteomes" id="UP000553706">
    <property type="component" value="Unassembled WGS sequence"/>
</dbReference>
<protein>
    <submittedName>
        <fullName evidence="5">Peptide/nickel transport system substrate-binding protein</fullName>
    </submittedName>
</protein>
<dbReference type="GO" id="GO:0043190">
    <property type="term" value="C:ATP-binding cassette (ABC) transporter complex"/>
    <property type="evidence" value="ECO:0007669"/>
    <property type="project" value="InterPro"/>
</dbReference>
<dbReference type="AlphaFoldDB" id="A0A840VNW0"/>
<dbReference type="SUPFAM" id="SSF53850">
    <property type="entry name" value="Periplasmic binding protein-like II"/>
    <property type="match status" value="1"/>
</dbReference>
<evidence type="ECO:0000256" key="3">
    <source>
        <dbReference type="SAM" id="SignalP"/>
    </source>
</evidence>
<dbReference type="EMBL" id="JACHFJ010000010">
    <property type="protein sequence ID" value="MBB5373839.1"/>
    <property type="molecule type" value="Genomic_DNA"/>
</dbReference>
<evidence type="ECO:0000259" key="4">
    <source>
        <dbReference type="Pfam" id="PF00496"/>
    </source>
</evidence>
<dbReference type="InterPro" id="IPR030678">
    <property type="entry name" value="Peptide/Ni-bd"/>
</dbReference>
<dbReference type="PANTHER" id="PTHR30290">
    <property type="entry name" value="PERIPLASMIC BINDING COMPONENT OF ABC TRANSPORTER"/>
    <property type="match status" value="1"/>
</dbReference>
<dbReference type="Pfam" id="PF00496">
    <property type="entry name" value="SBP_bac_5"/>
    <property type="match status" value="1"/>
</dbReference>
<feature type="domain" description="Solute-binding protein family 5" evidence="4">
    <location>
        <begin position="81"/>
        <end position="426"/>
    </location>
</feature>
<reference evidence="5 6" key="1">
    <citation type="submission" date="2020-08" db="EMBL/GenBank/DDBJ databases">
        <title>Genomic Encyclopedia of Type Strains, Phase IV (KMG-IV): sequencing the most valuable type-strain genomes for metagenomic binning, comparative biology and taxonomic classification.</title>
        <authorList>
            <person name="Goeker M."/>
        </authorList>
    </citation>
    <scope>NUCLEOTIDE SEQUENCE [LARGE SCALE GENOMIC DNA]</scope>
    <source>
        <strain evidence="5 6">DSM 27026</strain>
    </source>
</reference>
<dbReference type="Gene3D" id="3.40.190.10">
    <property type="entry name" value="Periplasmic binding protein-like II"/>
    <property type="match status" value="1"/>
</dbReference>
<accession>A0A840VNW0</accession>
<feature type="chain" id="PRO_5032383224" evidence="3">
    <location>
        <begin position="23"/>
        <end position="542"/>
    </location>
</feature>
<evidence type="ECO:0000313" key="6">
    <source>
        <dbReference type="Proteomes" id="UP000553706"/>
    </source>
</evidence>
<dbReference type="Gene3D" id="3.10.105.10">
    <property type="entry name" value="Dipeptide-binding Protein, Domain 3"/>
    <property type="match status" value="1"/>
</dbReference>
<dbReference type="CDD" id="cd08513">
    <property type="entry name" value="PBP2_thermophilic_Hb8_like"/>
    <property type="match status" value="1"/>
</dbReference>
<gene>
    <name evidence="5" type="ORF">HNP71_002106</name>
</gene>
<dbReference type="GO" id="GO:0015833">
    <property type="term" value="P:peptide transport"/>
    <property type="evidence" value="ECO:0007669"/>
    <property type="project" value="TreeGrafter"/>
</dbReference>
<dbReference type="InterPro" id="IPR039424">
    <property type="entry name" value="SBP_5"/>
</dbReference>
<evidence type="ECO:0000313" key="5">
    <source>
        <dbReference type="EMBL" id="MBB5373839.1"/>
    </source>
</evidence>
<dbReference type="GO" id="GO:1904680">
    <property type="term" value="F:peptide transmembrane transporter activity"/>
    <property type="evidence" value="ECO:0007669"/>
    <property type="project" value="TreeGrafter"/>
</dbReference>
<name>A0A840VNW0_9PROT</name>
<dbReference type="GO" id="GO:0030288">
    <property type="term" value="C:outer membrane-bounded periplasmic space"/>
    <property type="evidence" value="ECO:0007669"/>
    <property type="project" value="UniProtKB-ARBA"/>
</dbReference>
<keyword evidence="3" id="KW-0732">Signal</keyword>
<proteinExistence type="inferred from homology"/>